<accession>A0AAV5IGI4</accession>
<dbReference type="AlphaFoldDB" id="A0AAV5IGI4"/>
<organism evidence="1 2">
    <name type="scientific">Rubroshorea leprosula</name>
    <dbReference type="NCBI Taxonomy" id="152421"/>
    <lineage>
        <taxon>Eukaryota</taxon>
        <taxon>Viridiplantae</taxon>
        <taxon>Streptophyta</taxon>
        <taxon>Embryophyta</taxon>
        <taxon>Tracheophyta</taxon>
        <taxon>Spermatophyta</taxon>
        <taxon>Magnoliopsida</taxon>
        <taxon>eudicotyledons</taxon>
        <taxon>Gunneridae</taxon>
        <taxon>Pentapetalae</taxon>
        <taxon>rosids</taxon>
        <taxon>malvids</taxon>
        <taxon>Malvales</taxon>
        <taxon>Dipterocarpaceae</taxon>
        <taxon>Rubroshorea</taxon>
    </lineage>
</organism>
<sequence length="34" mass="3898">MGSLQRCGTLKTVTRKLRENPITQVRASSEIFYI</sequence>
<name>A0AAV5IGI4_9ROSI</name>
<evidence type="ECO:0000313" key="2">
    <source>
        <dbReference type="Proteomes" id="UP001054252"/>
    </source>
</evidence>
<comment type="caution">
    <text evidence="1">The sequence shown here is derived from an EMBL/GenBank/DDBJ whole genome shotgun (WGS) entry which is preliminary data.</text>
</comment>
<evidence type="ECO:0000313" key="1">
    <source>
        <dbReference type="EMBL" id="GKV01026.1"/>
    </source>
</evidence>
<proteinExistence type="predicted"/>
<protein>
    <submittedName>
        <fullName evidence="1">Uncharacterized protein</fullName>
    </submittedName>
</protein>
<gene>
    <name evidence="1" type="ORF">SLEP1_g13626</name>
</gene>
<dbReference type="Proteomes" id="UP001054252">
    <property type="component" value="Unassembled WGS sequence"/>
</dbReference>
<reference evidence="1 2" key="1">
    <citation type="journal article" date="2021" name="Commun. Biol.">
        <title>The genome of Shorea leprosula (Dipterocarpaceae) highlights the ecological relevance of drought in aseasonal tropical rainforests.</title>
        <authorList>
            <person name="Ng K.K.S."/>
            <person name="Kobayashi M.J."/>
            <person name="Fawcett J.A."/>
            <person name="Hatakeyama M."/>
            <person name="Paape T."/>
            <person name="Ng C.H."/>
            <person name="Ang C.C."/>
            <person name="Tnah L.H."/>
            <person name="Lee C.T."/>
            <person name="Nishiyama T."/>
            <person name="Sese J."/>
            <person name="O'Brien M.J."/>
            <person name="Copetti D."/>
            <person name="Mohd Noor M.I."/>
            <person name="Ong R.C."/>
            <person name="Putra M."/>
            <person name="Sireger I.Z."/>
            <person name="Indrioko S."/>
            <person name="Kosugi Y."/>
            <person name="Izuno A."/>
            <person name="Isagi Y."/>
            <person name="Lee S.L."/>
            <person name="Shimizu K.K."/>
        </authorList>
    </citation>
    <scope>NUCLEOTIDE SEQUENCE [LARGE SCALE GENOMIC DNA]</scope>
    <source>
        <strain evidence="1">214</strain>
    </source>
</reference>
<dbReference type="EMBL" id="BPVZ01000016">
    <property type="protein sequence ID" value="GKV01026.1"/>
    <property type="molecule type" value="Genomic_DNA"/>
</dbReference>
<keyword evidence="2" id="KW-1185">Reference proteome</keyword>